<feature type="region of interest" description="Disordered" evidence="1">
    <location>
        <begin position="116"/>
        <end position="210"/>
    </location>
</feature>
<gene>
    <name evidence="2" type="ORF">VP1G_10828</name>
</gene>
<proteinExistence type="predicted"/>
<feature type="compositionally biased region" description="Basic and acidic residues" evidence="1">
    <location>
        <begin position="150"/>
        <end position="172"/>
    </location>
</feature>
<evidence type="ECO:0000313" key="2">
    <source>
        <dbReference type="EMBL" id="KUI56630.1"/>
    </source>
</evidence>
<name>A0A194UY49_CYTMA</name>
<keyword evidence="3" id="KW-1185">Reference proteome</keyword>
<evidence type="ECO:0000256" key="1">
    <source>
        <dbReference type="SAM" id="MobiDB-lite"/>
    </source>
</evidence>
<protein>
    <submittedName>
        <fullName evidence="2">Uncharacterized protein</fullName>
    </submittedName>
</protein>
<feature type="compositionally biased region" description="Polar residues" evidence="1">
    <location>
        <begin position="193"/>
        <end position="210"/>
    </location>
</feature>
<feature type="region of interest" description="Disordered" evidence="1">
    <location>
        <begin position="1"/>
        <end position="57"/>
    </location>
</feature>
<dbReference type="OrthoDB" id="5240349at2759"/>
<organism evidence="2 3">
    <name type="scientific">Cytospora mali</name>
    <name type="common">Apple Valsa canker fungus</name>
    <name type="synonym">Valsa mali</name>
    <dbReference type="NCBI Taxonomy" id="578113"/>
    <lineage>
        <taxon>Eukaryota</taxon>
        <taxon>Fungi</taxon>
        <taxon>Dikarya</taxon>
        <taxon>Ascomycota</taxon>
        <taxon>Pezizomycotina</taxon>
        <taxon>Sordariomycetes</taxon>
        <taxon>Sordariomycetidae</taxon>
        <taxon>Diaporthales</taxon>
        <taxon>Cytosporaceae</taxon>
        <taxon>Cytospora</taxon>
    </lineage>
</organism>
<dbReference type="AlphaFoldDB" id="A0A194UY49"/>
<reference evidence="3" key="1">
    <citation type="submission" date="2014-12" db="EMBL/GenBank/DDBJ databases">
        <title>Genome Sequence of Valsa Canker Pathogens Uncovers a Specific Adaption of Colonization on Woody Bark.</title>
        <authorList>
            <person name="Yin Z."/>
            <person name="Liu H."/>
            <person name="Gao X."/>
            <person name="Li Z."/>
            <person name="Song N."/>
            <person name="Ke X."/>
            <person name="Dai Q."/>
            <person name="Wu Y."/>
            <person name="Sun Y."/>
            <person name="Xu J.-R."/>
            <person name="Kang Z.K."/>
            <person name="Wang L."/>
            <person name="Huang L."/>
        </authorList>
    </citation>
    <scope>NUCLEOTIDE SEQUENCE [LARGE SCALE GENOMIC DNA]</scope>
    <source>
        <strain evidence="3">SXYL134</strain>
    </source>
</reference>
<sequence length="210" mass="23054">MAQRSHDEAQRCFFSRSGNNYEGKGAEELPTSGIQRVSRRWNNEDPSKTSRGRMTGELDDYEYTCSKTSNDCQGVESAGPSRRDDFSEVALASVPETQTGYPNRDLDYTVYHDSTKTEVSNSGGTINSPENNGNGNGVDGLPVVVANAECELKHPRPSRRSEGERIKALCKEEAEDNEDNEDHQGRRRKSAISGRSSASYHTAPVTASVS</sequence>
<accession>A0A194UY49</accession>
<feature type="compositionally biased region" description="Polar residues" evidence="1">
    <location>
        <begin position="117"/>
        <end position="133"/>
    </location>
</feature>
<dbReference type="Proteomes" id="UP000078576">
    <property type="component" value="Unassembled WGS sequence"/>
</dbReference>
<evidence type="ECO:0000313" key="3">
    <source>
        <dbReference type="Proteomes" id="UP000078576"/>
    </source>
</evidence>
<dbReference type="EMBL" id="KN714691">
    <property type="protein sequence ID" value="KUI56630.1"/>
    <property type="molecule type" value="Genomic_DNA"/>
</dbReference>
<feature type="compositionally biased region" description="Basic and acidic residues" evidence="1">
    <location>
        <begin position="1"/>
        <end position="10"/>
    </location>
</feature>